<dbReference type="PANTHER" id="PTHR13068:SF3">
    <property type="entry name" value="MITOCHONDRIAL TRANSCRIPTION TERMINATION FACTOR FAMILY PROTEIN"/>
    <property type="match status" value="1"/>
</dbReference>
<keyword evidence="3" id="KW-0809">Transit peptide</keyword>
<evidence type="ECO:0000256" key="1">
    <source>
        <dbReference type="ARBA" id="ARBA00007692"/>
    </source>
</evidence>
<dbReference type="SMART" id="SM00733">
    <property type="entry name" value="Mterf"/>
    <property type="match status" value="9"/>
</dbReference>
<name>A0A068V7W3_COFCA</name>
<dbReference type="Pfam" id="PF02536">
    <property type="entry name" value="mTERF"/>
    <property type="match status" value="1"/>
</dbReference>
<evidence type="ECO:0000313" key="5">
    <source>
        <dbReference type="Proteomes" id="UP000295252"/>
    </source>
</evidence>
<evidence type="ECO:0008006" key="6">
    <source>
        <dbReference type="Google" id="ProtNLM"/>
    </source>
</evidence>
<proteinExistence type="inferred from homology"/>
<dbReference type="GO" id="GO:0006353">
    <property type="term" value="P:DNA-templated transcription termination"/>
    <property type="evidence" value="ECO:0007669"/>
    <property type="project" value="UniProtKB-KW"/>
</dbReference>
<keyword evidence="5" id="KW-1185">Reference proteome</keyword>
<evidence type="ECO:0000256" key="3">
    <source>
        <dbReference type="ARBA" id="ARBA00022946"/>
    </source>
</evidence>
<evidence type="ECO:0000256" key="2">
    <source>
        <dbReference type="ARBA" id="ARBA00022472"/>
    </source>
</evidence>
<protein>
    <recommendedName>
        <fullName evidence="6">Transcription termination factor MTERF2, chloroplastic</fullName>
    </recommendedName>
</protein>
<sequence>MSSKFLAIPVPRNVSFAISDLNHHHHHRHRHRHRHASSIFLLPAIFFNFRKWSPTCTSPLILPIPRKIALHPLPSLPPSSSSSFFCNEEEEEETAREAVRQYLEQEVGVSKDESLRISSNSPKYIAMLIHSVQDLDQLSSSSGELALWSSGAPLSFMDKIYQMAKRKGDKGMLPYLESIGLTLSSASHLARYLSSRTLPTLIHQVKYVKEIFFSDSDDQGLIGKYARTMMMNLSISVDEDVQQTLSFFEKIQARRGGLNLLGSWDASFPQLIESFPGLLQLPIESHVKLMVEFLHHIGVPEGCLGKLFLLFPPLIFYDIEKEVKPRLLALRKVGAEDTDFGMLLLKYPWILSTSILENCEKVLDFFDKEKVPQDSVTNAIKFWPLLLGCSINKLKVMVEHFSELHIANKKLGRIIARSPRLLLQKPEEFLEVVLFFKDLGLDKASVGRILARRPEIFAGSIEETLKRKLAFISSIGVSRNQLPRVIKKYPDFFVCDVDRTLRPRMMYLMQIGLSKKDVGFMVRRFSPLLGYSIKNVLMPKAEFLVDVMEKPLSDLVDYPRYFSYSLEKKIKPRFWVLKGRNLECSLNDMLNKNDEEFAAEFMGVGRRLASPIE</sequence>
<keyword evidence="2" id="KW-0806">Transcription termination</keyword>
<organism evidence="4 5">
    <name type="scientific">Coffea canephora</name>
    <name type="common">Robusta coffee</name>
    <dbReference type="NCBI Taxonomy" id="49390"/>
    <lineage>
        <taxon>Eukaryota</taxon>
        <taxon>Viridiplantae</taxon>
        <taxon>Streptophyta</taxon>
        <taxon>Embryophyta</taxon>
        <taxon>Tracheophyta</taxon>
        <taxon>Spermatophyta</taxon>
        <taxon>Magnoliopsida</taxon>
        <taxon>eudicotyledons</taxon>
        <taxon>Gunneridae</taxon>
        <taxon>Pentapetalae</taxon>
        <taxon>asterids</taxon>
        <taxon>lamiids</taxon>
        <taxon>Gentianales</taxon>
        <taxon>Rubiaceae</taxon>
        <taxon>Ixoroideae</taxon>
        <taxon>Gardenieae complex</taxon>
        <taxon>Bertiereae - Coffeeae clade</taxon>
        <taxon>Coffeeae</taxon>
        <taxon>Coffea</taxon>
    </lineage>
</organism>
<dbReference type="InterPro" id="IPR003690">
    <property type="entry name" value="MTERF"/>
</dbReference>
<dbReference type="PANTHER" id="PTHR13068">
    <property type="entry name" value="CGI-12 PROTEIN-RELATED"/>
    <property type="match status" value="1"/>
</dbReference>
<gene>
    <name evidence="4" type="ORF">GSCOC_T00016966001</name>
</gene>
<keyword evidence="2" id="KW-0805">Transcription regulation</keyword>
<dbReference type="GO" id="GO:0009507">
    <property type="term" value="C:chloroplast"/>
    <property type="evidence" value="ECO:0007669"/>
    <property type="project" value="EnsemblPlants"/>
</dbReference>
<keyword evidence="2" id="KW-0804">Transcription</keyword>
<dbReference type="FunCoup" id="A0A068V7W3">
    <property type="interactions" value="518"/>
</dbReference>
<comment type="similarity">
    <text evidence="1">Belongs to the mTERF family.</text>
</comment>
<dbReference type="GO" id="GO:0003676">
    <property type="term" value="F:nucleic acid binding"/>
    <property type="evidence" value="ECO:0007669"/>
    <property type="project" value="InterPro"/>
</dbReference>
<dbReference type="InParanoid" id="A0A068V7W3"/>
<dbReference type="AlphaFoldDB" id="A0A068V7W3"/>
<dbReference type="OMA" id="IKPRYWV"/>
<reference evidence="5" key="1">
    <citation type="journal article" date="2014" name="Science">
        <title>The coffee genome provides insight into the convergent evolution of caffeine biosynthesis.</title>
        <authorList>
            <person name="Denoeud F."/>
            <person name="Carretero-Paulet L."/>
            <person name="Dereeper A."/>
            <person name="Droc G."/>
            <person name="Guyot R."/>
            <person name="Pietrella M."/>
            <person name="Zheng C."/>
            <person name="Alberti A."/>
            <person name="Anthony F."/>
            <person name="Aprea G."/>
            <person name="Aury J.M."/>
            <person name="Bento P."/>
            <person name="Bernard M."/>
            <person name="Bocs S."/>
            <person name="Campa C."/>
            <person name="Cenci A."/>
            <person name="Combes M.C."/>
            <person name="Crouzillat D."/>
            <person name="Da Silva C."/>
            <person name="Daddiego L."/>
            <person name="De Bellis F."/>
            <person name="Dussert S."/>
            <person name="Garsmeur O."/>
            <person name="Gayraud T."/>
            <person name="Guignon V."/>
            <person name="Jahn K."/>
            <person name="Jamilloux V."/>
            <person name="Joet T."/>
            <person name="Labadie K."/>
            <person name="Lan T."/>
            <person name="Leclercq J."/>
            <person name="Lepelley M."/>
            <person name="Leroy T."/>
            <person name="Li L.T."/>
            <person name="Librado P."/>
            <person name="Lopez L."/>
            <person name="Munoz A."/>
            <person name="Noel B."/>
            <person name="Pallavicini A."/>
            <person name="Perrotta G."/>
            <person name="Poncet V."/>
            <person name="Pot D."/>
            <person name="Priyono X."/>
            <person name="Rigoreau M."/>
            <person name="Rouard M."/>
            <person name="Rozas J."/>
            <person name="Tranchant-Dubreuil C."/>
            <person name="VanBuren R."/>
            <person name="Zhang Q."/>
            <person name="Andrade A.C."/>
            <person name="Argout X."/>
            <person name="Bertrand B."/>
            <person name="de Kochko A."/>
            <person name="Graziosi G."/>
            <person name="Henry R.J."/>
            <person name="Jayarama X."/>
            <person name="Ming R."/>
            <person name="Nagai C."/>
            <person name="Rounsley S."/>
            <person name="Sankoff D."/>
            <person name="Giuliano G."/>
            <person name="Albert V.A."/>
            <person name="Wincker P."/>
            <person name="Lashermes P."/>
        </authorList>
    </citation>
    <scope>NUCLEOTIDE SEQUENCE [LARGE SCALE GENOMIC DNA]</scope>
    <source>
        <strain evidence="5">cv. DH200-94</strain>
    </source>
</reference>
<dbReference type="Gene3D" id="1.25.70.10">
    <property type="entry name" value="Transcription termination factor 3, mitochondrial"/>
    <property type="match status" value="1"/>
</dbReference>
<dbReference type="PhylomeDB" id="A0A068V7W3"/>
<dbReference type="EMBL" id="HG739197">
    <property type="protein sequence ID" value="CDP16008.1"/>
    <property type="molecule type" value="Genomic_DNA"/>
</dbReference>
<evidence type="ECO:0000313" key="4">
    <source>
        <dbReference type="EMBL" id="CDP16008.1"/>
    </source>
</evidence>
<accession>A0A068V7W3</accession>
<dbReference type="Proteomes" id="UP000295252">
    <property type="component" value="Chromosome IX"/>
</dbReference>
<dbReference type="InterPro" id="IPR038538">
    <property type="entry name" value="MTERF_sf"/>
</dbReference>
<dbReference type="FunFam" id="1.25.70.10:FF:000015">
    <property type="entry name" value="Mitochondrial transcription termination factor family protein"/>
    <property type="match status" value="1"/>
</dbReference>
<dbReference type="Gramene" id="CDP16008">
    <property type="protein sequence ID" value="CDP16008"/>
    <property type="gene ID" value="GSCOC_T00016966001"/>
</dbReference>
<dbReference type="OrthoDB" id="637682at2759"/>
<dbReference type="STRING" id="49390.A0A068V7W3"/>